<dbReference type="AlphaFoldDB" id="A0AAV3Y2C3"/>
<dbReference type="EMBL" id="BLXT01000383">
    <property type="protein sequence ID" value="GFN76387.1"/>
    <property type="molecule type" value="Genomic_DNA"/>
</dbReference>
<dbReference type="Proteomes" id="UP000735302">
    <property type="component" value="Unassembled WGS sequence"/>
</dbReference>
<gene>
    <name evidence="1" type="ORF">PoB_000289300</name>
</gene>
<comment type="caution">
    <text evidence="1">The sequence shown here is derived from an EMBL/GenBank/DDBJ whole genome shotgun (WGS) entry which is preliminary data.</text>
</comment>
<name>A0AAV3Y2C3_9GAST</name>
<sequence length="102" mass="11868">MTSSLSLGDFHSSMLQDNFPTIRWITVLSKRSLTSAFDLKQQGQNETSYTLIAYIYGDHRRLYRRHVILMFSGFAWYQGREKVTRSFASIVLSLFGYCLINN</sequence>
<protein>
    <submittedName>
        <fullName evidence="1">Uncharacterized protein</fullName>
    </submittedName>
</protein>
<keyword evidence="2" id="KW-1185">Reference proteome</keyword>
<accession>A0AAV3Y2C3</accession>
<reference evidence="1 2" key="1">
    <citation type="journal article" date="2021" name="Elife">
        <title>Chloroplast acquisition without the gene transfer in kleptoplastic sea slugs, Plakobranchus ocellatus.</title>
        <authorList>
            <person name="Maeda T."/>
            <person name="Takahashi S."/>
            <person name="Yoshida T."/>
            <person name="Shimamura S."/>
            <person name="Takaki Y."/>
            <person name="Nagai Y."/>
            <person name="Toyoda A."/>
            <person name="Suzuki Y."/>
            <person name="Arimoto A."/>
            <person name="Ishii H."/>
            <person name="Satoh N."/>
            <person name="Nishiyama T."/>
            <person name="Hasebe M."/>
            <person name="Maruyama T."/>
            <person name="Minagawa J."/>
            <person name="Obokata J."/>
            <person name="Shigenobu S."/>
        </authorList>
    </citation>
    <scope>NUCLEOTIDE SEQUENCE [LARGE SCALE GENOMIC DNA]</scope>
</reference>
<proteinExistence type="predicted"/>
<organism evidence="1 2">
    <name type="scientific">Plakobranchus ocellatus</name>
    <dbReference type="NCBI Taxonomy" id="259542"/>
    <lineage>
        <taxon>Eukaryota</taxon>
        <taxon>Metazoa</taxon>
        <taxon>Spiralia</taxon>
        <taxon>Lophotrochozoa</taxon>
        <taxon>Mollusca</taxon>
        <taxon>Gastropoda</taxon>
        <taxon>Heterobranchia</taxon>
        <taxon>Euthyneura</taxon>
        <taxon>Panpulmonata</taxon>
        <taxon>Sacoglossa</taxon>
        <taxon>Placobranchoidea</taxon>
        <taxon>Plakobranchidae</taxon>
        <taxon>Plakobranchus</taxon>
    </lineage>
</organism>
<evidence type="ECO:0000313" key="2">
    <source>
        <dbReference type="Proteomes" id="UP000735302"/>
    </source>
</evidence>
<evidence type="ECO:0000313" key="1">
    <source>
        <dbReference type="EMBL" id="GFN76387.1"/>
    </source>
</evidence>